<evidence type="ECO:0000256" key="1">
    <source>
        <dbReference type="ARBA" id="ARBA00004651"/>
    </source>
</evidence>
<dbReference type="GO" id="GO:0005886">
    <property type="term" value="C:plasma membrane"/>
    <property type="evidence" value="ECO:0007669"/>
    <property type="project" value="UniProtKB-SubCell"/>
</dbReference>
<comment type="subcellular location">
    <subcellularLocation>
        <location evidence="1 7">Cell membrane</location>
        <topology evidence="1 7">Multi-pass membrane protein</topology>
    </subcellularLocation>
</comment>
<reference evidence="9" key="1">
    <citation type="journal article" date="2014" name="Int. J. Syst. Evol. Microbiol.">
        <title>Complete genome sequence of Corynebacterium casei LMG S-19264T (=DSM 44701T), isolated from a smear-ripened cheese.</title>
        <authorList>
            <consortium name="US DOE Joint Genome Institute (JGI-PGF)"/>
            <person name="Walter F."/>
            <person name="Albersmeier A."/>
            <person name="Kalinowski J."/>
            <person name="Ruckert C."/>
        </authorList>
    </citation>
    <scope>NUCLEOTIDE SEQUENCE</scope>
    <source>
        <strain evidence="9">CGMCC 1.12777</strain>
    </source>
</reference>
<dbReference type="SUPFAM" id="SSF161098">
    <property type="entry name" value="MetI-like"/>
    <property type="match status" value="1"/>
</dbReference>
<evidence type="ECO:0000256" key="5">
    <source>
        <dbReference type="ARBA" id="ARBA00022989"/>
    </source>
</evidence>
<keyword evidence="10" id="KW-1185">Reference proteome</keyword>
<gene>
    <name evidence="9" type="primary">amyC</name>
    <name evidence="9" type="ORF">GCM10007096_01210</name>
</gene>
<feature type="transmembrane region" description="Helical" evidence="7">
    <location>
        <begin position="65"/>
        <end position="89"/>
    </location>
</feature>
<evidence type="ECO:0000259" key="8">
    <source>
        <dbReference type="PROSITE" id="PS50928"/>
    </source>
</evidence>
<feature type="transmembrane region" description="Helical" evidence="7">
    <location>
        <begin position="101"/>
        <end position="122"/>
    </location>
</feature>
<sequence length="273" mass="30174">MSKSAKGVMTGLSILIALVHIVPFYILITMSLKKTADFSSRWAFPKYFQLDNFSEAWKQVDLGHAFFNTFTITLFAALLLIFVGSLAAYPLARRETKLNKIVYVCFVAIMVIPPLTALVPLYNMVVSIGMINTRTIAVLNNVASFLPLTIFLYGGFIKSTIPRELEEAARIDGASIMGIFFRVVFPLLKPITATILILCCVYVWNDYQFAIFFLQDASVRTVTVALASFFGENTNNLNLVAAAALIAILPMAILFLVLQKYFIRGLAAGAIKG</sequence>
<reference evidence="9" key="2">
    <citation type="submission" date="2020-09" db="EMBL/GenBank/DDBJ databases">
        <authorList>
            <person name="Sun Q."/>
            <person name="Zhou Y."/>
        </authorList>
    </citation>
    <scope>NUCLEOTIDE SEQUENCE</scope>
    <source>
        <strain evidence="9">CGMCC 1.12777</strain>
    </source>
</reference>
<dbReference type="PANTHER" id="PTHR43744">
    <property type="entry name" value="ABC TRANSPORTER PERMEASE PROTEIN MG189-RELATED-RELATED"/>
    <property type="match status" value="1"/>
</dbReference>
<dbReference type="CDD" id="cd06261">
    <property type="entry name" value="TM_PBP2"/>
    <property type="match status" value="1"/>
</dbReference>
<accession>A0A8J2ZRF2</accession>
<dbReference type="Proteomes" id="UP000656813">
    <property type="component" value="Unassembled WGS sequence"/>
</dbReference>
<evidence type="ECO:0000313" key="10">
    <source>
        <dbReference type="Proteomes" id="UP000656813"/>
    </source>
</evidence>
<keyword evidence="6 7" id="KW-0472">Membrane</keyword>
<feature type="transmembrane region" description="Helical" evidence="7">
    <location>
        <begin position="142"/>
        <end position="158"/>
    </location>
</feature>
<name>A0A8J2ZRF2_9BACL</name>
<evidence type="ECO:0000256" key="4">
    <source>
        <dbReference type="ARBA" id="ARBA00022692"/>
    </source>
</evidence>
<dbReference type="Pfam" id="PF00528">
    <property type="entry name" value="BPD_transp_1"/>
    <property type="match status" value="1"/>
</dbReference>
<protein>
    <submittedName>
        <fullName evidence="9">Putative ABC transporter permease protein AmyC</fullName>
    </submittedName>
</protein>
<keyword evidence="4 7" id="KW-0812">Transmembrane</keyword>
<evidence type="ECO:0000256" key="2">
    <source>
        <dbReference type="ARBA" id="ARBA00022448"/>
    </source>
</evidence>
<evidence type="ECO:0000256" key="6">
    <source>
        <dbReference type="ARBA" id="ARBA00023136"/>
    </source>
</evidence>
<evidence type="ECO:0000256" key="7">
    <source>
        <dbReference type="RuleBase" id="RU363032"/>
    </source>
</evidence>
<dbReference type="Gene3D" id="1.10.3720.10">
    <property type="entry name" value="MetI-like"/>
    <property type="match status" value="1"/>
</dbReference>
<feature type="transmembrane region" description="Helical" evidence="7">
    <location>
        <begin position="12"/>
        <end position="32"/>
    </location>
</feature>
<keyword evidence="2 7" id="KW-0813">Transport</keyword>
<dbReference type="GO" id="GO:0055085">
    <property type="term" value="P:transmembrane transport"/>
    <property type="evidence" value="ECO:0007669"/>
    <property type="project" value="InterPro"/>
</dbReference>
<dbReference type="PROSITE" id="PS50928">
    <property type="entry name" value="ABC_TM1"/>
    <property type="match status" value="1"/>
</dbReference>
<proteinExistence type="inferred from homology"/>
<keyword evidence="5 7" id="KW-1133">Transmembrane helix</keyword>
<feature type="transmembrane region" description="Helical" evidence="7">
    <location>
        <begin position="179"/>
        <end position="204"/>
    </location>
</feature>
<organism evidence="9 10">
    <name type="scientific">Pullulanibacillus pueri</name>
    <dbReference type="NCBI Taxonomy" id="1437324"/>
    <lineage>
        <taxon>Bacteria</taxon>
        <taxon>Bacillati</taxon>
        <taxon>Bacillota</taxon>
        <taxon>Bacilli</taxon>
        <taxon>Bacillales</taxon>
        <taxon>Sporolactobacillaceae</taxon>
        <taxon>Pullulanibacillus</taxon>
    </lineage>
</organism>
<dbReference type="RefSeq" id="WP_188495013.1">
    <property type="nucleotide sequence ID" value="NZ_BMFV01000001.1"/>
</dbReference>
<evidence type="ECO:0000256" key="3">
    <source>
        <dbReference type="ARBA" id="ARBA00022475"/>
    </source>
</evidence>
<dbReference type="PANTHER" id="PTHR43744:SF8">
    <property type="entry name" value="SN-GLYCEROL-3-PHOSPHATE TRANSPORT SYSTEM PERMEASE PROTEIN UGPE"/>
    <property type="match status" value="1"/>
</dbReference>
<dbReference type="EMBL" id="BMFV01000001">
    <property type="protein sequence ID" value="GGH73709.1"/>
    <property type="molecule type" value="Genomic_DNA"/>
</dbReference>
<evidence type="ECO:0000313" key="9">
    <source>
        <dbReference type="EMBL" id="GGH73709.1"/>
    </source>
</evidence>
<dbReference type="InterPro" id="IPR000515">
    <property type="entry name" value="MetI-like"/>
</dbReference>
<dbReference type="AlphaFoldDB" id="A0A8J2ZRF2"/>
<dbReference type="InterPro" id="IPR035906">
    <property type="entry name" value="MetI-like_sf"/>
</dbReference>
<feature type="domain" description="ABC transmembrane type-1" evidence="8">
    <location>
        <begin position="66"/>
        <end position="258"/>
    </location>
</feature>
<comment type="similarity">
    <text evidence="7">Belongs to the binding-protein-dependent transport system permease family.</text>
</comment>
<feature type="transmembrane region" description="Helical" evidence="7">
    <location>
        <begin position="239"/>
        <end position="258"/>
    </location>
</feature>
<keyword evidence="3" id="KW-1003">Cell membrane</keyword>
<comment type="caution">
    <text evidence="9">The sequence shown here is derived from an EMBL/GenBank/DDBJ whole genome shotgun (WGS) entry which is preliminary data.</text>
</comment>